<feature type="region of interest" description="Disordered" evidence="1">
    <location>
        <begin position="515"/>
        <end position="537"/>
    </location>
</feature>
<feature type="compositionally biased region" description="Basic residues" evidence="1">
    <location>
        <begin position="306"/>
        <end position="320"/>
    </location>
</feature>
<keyword evidence="3" id="KW-1185">Reference proteome</keyword>
<accession>A0A0C3B0P1</accession>
<feature type="region of interest" description="Disordered" evidence="1">
    <location>
        <begin position="193"/>
        <end position="215"/>
    </location>
</feature>
<feature type="region of interest" description="Disordered" evidence="1">
    <location>
        <begin position="680"/>
        <end position="700"/>
    </location>
</feature>
<feature type="region of interest" description="Disordered" evidence="1">
    <location>
        <begin position="554"/>
        <end position="576"/>
    </location>
</feature>
<feature type="region of interest" description="Disordered" evidence="1">
    <location>
        <begin position="132"/>
        <end position="158"/>
    </location>
</feature>
<sequence>MTSGKGAAEQSHSAPYLAQSATHHARNTPSSSDSTSTRTRRQRPRKQREDRYEEEIQFNIAYFSDTRGGQRRPPQPSRMVEEEYPPPPAYERATAASVSTLVSEDYVHETGPSLPIQAADSVPSTPVIGVRQHADRSDSISLNTVPATPQAEEDGSSIELVDLDPAAGWELDRQHGMPLEERVRRHKLRTIDVPSPTMAPHRTRLFSQPTTRRPTGMQFHASQLSLRIPEGHDHYNDDRAQDNSDLSSSPSPKHPRLPHIPVSPPKLFHLRSQSPQASSSVISLLRNPSPFFKSTPSLLSLPPSHHGNHNRSRKLFHRKSKEPSSSEPLDDWEVLERTVSAQSTANGSTTPPLNPQKHTPHRFPTPENDQYHRNLPNDYVNNTSTIQIPQTGSNVQRGSPPFVSRHLRRHTNSGRSGRMSAPASPDSASSVSTFSSSTTTLSERTAVDDDAQQINPSREQQPEVRSTTHHGVSASRTYGRTPRISSPALPPPALYEHDPELPVLSGGLGALPARSATERIVRPSEAREGQRGRSLSREMCMRSAPAYSMLFPSGPPFPLPGIQTPPQESQTLPPPPPCKCPTATCSSTSGCASSSTSSQFSSGVPTTCPPLLTCPPGFTIPQTAKRSPSRTRPSPSAQSCPQTPRKHYPGRPLPATPPVSPSLTWILDGQTHVQPHPRAVSAALAHGQSSPWTGTPTLPEKAGLPYMAHTPTIPEPAPQYTQLPEKAPRTPPMPESAPDTPTIPVTTPCTPLMPGAFSRTSPIPESTSHTPPIPESALYSPSMPLSLLSTPPVPEGLLIDLSDDENSPDSESPADVPTSPDLLELLQPPPAPAPKCMDLLDFGDEELQSVNSAPLEDILNNDDPSSQAPHTRALTPVNLLEDDPGYGGGGEHESTDNNVDEDDSASDSGTVSPPGPLTPSTMSGFVSASGSVVSLVPVPVSPGHAPAMRIGREFSEGAASAPDAKPRYTDAPRLGTPRQRPSAPTAC</sequence>
<feature type="compositionally biased region" description="Low complexity" evidence="1">
    <location>
        <begin position="27"/>
        <end position="37"/>
    </location>
</feature>
<feature type="compositionally biased region" description="Low complexity" evidence="1">
    <location>
        <begin position="776"/>
        <end position="790"/>
    </location>
</feature>
<feature type="region of interest" description="Disordered" evidence="1">
    <location>
        <begin position="230"/>
        <end position="274"/>
    </location>
</feature>
<dbReference type="OrthoDB" id="2663365at2759"/>
<feature type="region of interest" description="Disordered" evidence="1">
    <location>
        <begin position="619"/>
        <end position="663"/>
    </location>
</feature>
<feature type="region of interest" description="Disordered" evidence="1">
    <location>
        <begin position="757"/>
        <end position="837"/>
    </location>
</feature>
<feature type="compositionally biased region" description="Polar residues" evidence="1">
    <location>
        <begin position="339"/>
        <end position="351"/>
    </location>
</feature>
<dbReference type="STRING" id="1036808.A0A0C3B0P1"/>
<evidence type="ECO:0000313" key="2">
    <source>
        <dbReference type="EMBL" id="KIM70827.1"/>
    </source>
</evidence>
<feature type="region of interest" description="Disordered" evidence="1">
    <location>
        <begin position="853"/>
        <end position="925"/>
    </location>
</feature>
<protein>
    <submittedName>
        <fullName evidence="2">Uncharacterized protein</fullName>
    </submittedName>
</protein>
<feature type="compositionally biased region" description="Polar residues" evidence="1">
    <location>
        <begin position="687"/>
        <end position="696"/>
    </location>
</feature>
<reference evidence="3" key="2">
    <citation type="submission" date="2015-01" db="EMBL/GenBank/DDBJ databases">
        <title>Evolutionary Origins and Diversification of the Mycorrhizal Mutualists.</title>
        <authorList>
            <consortium name="DOE Joint Genome Institute"/>
            <consortium name="Mycorrhizal Genomics Consortium"/>
            <person name="Kohler A."/>
            <person name="Kuo A."/>
            <person name="Nagy L.G."/>
            <person name="Floudas D."/>
            <person name="Copeland A."/>
            <person name="Barry K.W."/>
            <person name="Cichocki N."/>
            <person name="Veneault-Fourrey C."/>
            <person name="LaButti K."/>
            <person name="Lindquist E.A."/>
            <person name="Lipzen A."/>
            <person name="Lundell T."/>
            <person name="Morin E."/>
            <person name="Murat C."/>
            <person name="Riley R."/>
            <person name="Ohm R."/>
            <person name="Sun H."/>
            <person name="Tunlid A."/>
            <person name="Henrissat B."/>
            <person name="Grigoriev I.V."/>
            <person name="Hibbett D.S."/>
            <person name="Martin F."/>
        </authorList>
    </citation>
    <scope>NUCLEOTIDE SEQUENCE [LARGE SCALE GENOMIC DNA]</scope>
    <source>
        <strain evidence="3">Foug A</strain>
    </source>
</reference>
<dbReference type="AlphaFoldDB" id="A0A0C3B0P1"/>
<feature type="compositionally biased region" description="Basic and acidic residues" evidence="1">
    <location>
        <begin position="516"/>
        <end position="537"/>
    </location>
</feature>
<feature type="compositionally biased region" description="Polar residues" evidence="1">
    <location>
        <begin position="379"/>
        <end position="397"/>
    </location>
</feature>
<evidence type="ECO:0000313" key="3">
    <source>
        <dbReference type="Proteomes" id="UP000053989"/>
    </source>
</evidence>
<feature type="compositionally biased region" description="Low complexity" evidence="1">
    <location>
        <begin position="420"/>
        <end position="444"/>
    </location>
</feature>
<dbReference type="EMBL" id="KN822004">
    <property type="protein sequence ID" value="KIM70827.1"/>
    <property type="molecule type" value="Genomic_DNA"/>
</dbReference>
<evidence type="ECO:0000256" key="1">
    <source>
        <dbReference type="SAM" id="MobiDB-lite"/>
    </source>
</evidence>
<dbReference type="InParanoid" id="A0A0C3B0P1"/>
<feature type="compositionally biased region" description="Polar residues" evidence="1">
    <location>
        <begin position="452"/>
        <end position="465"/>
    </location>
</feature>
<organism evidence="2 3">
    <name type="scientific">Scleroderma citrinum Foug A</name>
    <dbReference type="NCBI Taxonomy" id="1036808"/>
    <lineage>
        <taxon>Eukaryota</taxon>
        <taxon>Fungi</taxon>
        <taxon>Dikarya</taxon>
        <taxon>Basidiomycota</taxon>
        <taxon>Agaricomycotina</taxon>
        <taxon>Agaricomycetes</taxon>
        <taxon>Agaricomycetidae</taxon>
        <taxon>Boletales</taxon>
        <taxon>Sclerodermatineae</taxon>
        <taxon>Sclerodermataceae</taxon>
        <taxon>Scleroderma</taxon>
    </lineage>
</organism>
<feature type="compositionally biased region" description="Pro residues" evidence="1">
    <location>
        <begin position="651"/>
        <end position="660"/>
    </location>
</feature>
<feature type="compositionally biased region" description="Polar residues" evidence="1">
    <location>
        <begin position="758"/>
        <end position="770"/>
    </location>
</feature>
<proteinExistence type="predicted"/>
<feature type="compositionally biased region" description="Low complexity" evidence="1">
    <location>
        <begin position="560"/>
        <end position="571"/>
    </location>
</feature>
<gene>
    <name evidence="2" type="ORF">SCLCIDRAFT_18841</name>
</gene>
<feature type="region of interest" description="Disordered" evidence="1">
    <location>
        <begin position="296"/>
        <end position="498"/>
    </location>
</feature>
<reference evidence="2 3" key="1">
    <citation type="submission" date="2014-04" db="EMBL/GenBank/DDBJ databases">
        <authorList>
            <consortium name="DOE Joint Genome Institute"/>
            <person name="Kuo A."/>
            <person name="Kohler A."/>
            <person name="Nagy L.G."/>
            <person name="Floudas D."/>
            <person name="Copeland A."/>
            <person name="Barry K.W."/>
            <person name="Cichocki N."/>
            <person name="Veneault-Fourrey C."/>
            <person name="LaButti K."/>
            <person name="Lindquist E.A."/>
            <person name="Lipzen A."/>
            <person name="Lundell T."/>
            <person name="Morin E."/>
            <person name="Murat C."/>
            <person name="Sun H."/>
            <person name="Tunlid A."/>
            <person name="Henrissat B."/>
            <person name="Grigoriev I.V."/>
            <person name="Hibbett D.S."/>
            <person name="Martin F."/>
            <person name="Nordberg H.P."/>
            <person name="Cantor M.N."/>
            <person name="Hua S.X."/>
        </authorList>
    </citation>
    <scope>NUCLEOTIDE SEQUENCE [LARGE SCALE GENOMIC DNA]</scope>
    <source>
        <strain evidence="2 3">Foug A</strain>
    </source>
</reference>
<feature type="region of interest" description="Disordered" evidence="1">
    <location>
        <begin position="1"/>
        <end position="89"/>
    </location>
</feature>
<dbReference type="Proteomes" id="UP000053989">
    <property type="component" value="Unassembled WGS sequence"/>
</dbReference>
<name>A0A0C3B0P1_9AGAM</name>
<dbReference type="HOGENOM" id="CLU_012647_0_0_1"/>
<feature type="region of interest" description="Disordered" evidence="1">
    <location>
        <begin position="942"/>
        <end position="987"/>
    </location>
</feature>
<feature type="compositionally biased region" description="Basic and acidic residues" evidence="1">
    <location>
        <begin position="230"/>
        <end position="242"/>
    </location>
</feature>